<dbReference type="InterPro" id="IPR009732">
    <property type="entry name" value="DUF1304"/>
</dbReference>
<dbReference type="AlphaFoldDB" id="A0A1I2QSA9"/>
<name>A0A1I2QSA9_9BACT</name>
<gene>
    <name evidence="2" type="ORF">SAMN04487988_102392</name>
</gene>
<dbReference type="RefSeq" id="WP_092789317.1">
    <property type="nucleotide sequence ID" value="NZ_FOPC01000002.1"/>
</dbReference>
<protein>
    <submittedName>
        <fullName evidence="2">Putative membrane protein</fullName>
    </submittedName>
</protein>
<dbReference type="PANTHER" id="PTHR38446">
    <property type="entry name" value="BLL0914 PROTEIN"/>
    <property type="match status" value="1"/>
</dbReference>
<keyword evidence="1" id="KW-1133">Transmembrane helix</keyword>
<organism evidence="2 3">
    <name type="scientific">Algoriphagus hitonicola</name>
    <dbReference type="NCBI Taxonomy" id="435880"/>
    <lineage>
        <taxon>Bacteria</taxon>
        <taxon>Pseudomonadati</taxon>
        <taxon>Bacteroidota</taxon>
        <taxon>Cytophagia</taxon>
        <taxon>Cytophagales</taxon>
        <taxon>Cyclobacteriaceae</taxon>
        <taxon>Algoriphagus</taxon>
    </lineage>
</organism>
<keyword evidence="1" id="KW-0472">Membrane</keyword>
<feature type="transmembrane region" description="Helical" evidence="1">
    <location>
        <begin position="48"/>
        <end position="68"/>
    </location>
</feature>
<keyword evidence="3" id="KW-1185">Reference proteome</keyword>
<evidence type="ECO:0000256" key="1">
    <source>
        <dbReference type="SAM" id="Phobius"/>
    </source>
</evidence>
<dbReference type="Pfam" id="PF06993">
    <property type="entry name" value="DUF1304"/>
    <property type="match status" value="1"/>
</dbReference>
<accession>A0A1I2QSA9</accession>
<sequence length="119" mass="13684">MTALIYFLVGIVAFQHLLFFWMEAMVWESFGRKVFGGTREFFKSTKSLAANQGLYNGFLAGGLIWSFFVQPDFAWQIQVFFLFCVWVAGIFGAFTVSKKIFWVQGLPAMITLILIMINR</sequence>
<feature type="transmembrane region" description="Helical" evidence="1">
    <location>
        <begin position="74"/>
        <end position="93"/>
    </location>
</feature>
<dbReference type="Proteomes" id="UP000199642">
    <property type="component" value="Unassembled WGS sequence"/>
</dbReference>
<evidence type="ECO:0000313" key="3">
    <source>
        <dbReference type="Proteomes" id="UP000199642"/>
    </source>
</evidence>
<reference evidence="3" key="1">
    <citation type="submission" date="2016-10" db="EMBL/GenBank/DDBJ databases">
        <authorList>
            <person name="Varghese N."/>
            <person name="Submissions S."/>
        </authorList>
    </citation>
    <scope>NUCLEOTIDE SEQUENCE [LARGE SCALE GENOMIC DNA]</scope>
    <source>
        <strain evidence="3">DSM 19315</strain>
    </source>
</reference>
<feature type="transmembrane region" description="Helical" evidence="1">
    <location>
        <begin position="100"/>
        <end position="117"/>
    </location>
</feature>
<dbReference type="OrthoDB" id="9803832at2"/>
<evidence type="ECO:0000313" key="2">
    <source>
        <dbReference type="EMBL" id="SFG30543.1"/>
    </source>
</evidence>
<keyword evidence="1" id="KW-0812">Transmembrane</keyword>
<feature type="transmembrane region" description="Helical" evidence="1">
    <location>
        <begin position="6"/>
        <end position="27"/>
    </location>
</feature>
<proteinExistence type="predicted"/>
<dbReference type="STRING" id="435880.SAMN04487988_102392"/>
<dbReference type="EMBL" id="FOPC01000002">
    <property type="protein sequence ID" value="SFG30543.1"/>
    <property type="molecule type" value="Genomic_DNA"/>
</dbReference>
<dbReference type="PANTHER" id="PTHR38446:SF1">
    <property type="entry name" value="BLL0914 PROTEIN"/>
    <property type="match status" value="1"/>
</dbReference>